<protein>
    <submittedName>
        <fullName evidence="1">Uncharacterized protein</fullName>
    </submittedName>
</protein>
<keyword evidence="2" id="KW-1185">Reference proteome</keyword>
<dbReference type="SUPFAM" id="SSF46785">
    <property type="entry name" value="Winged helix' DNA-binding domain"/>
    <property type="match status" value="1"/>
</dbReference>
<evidence type="ECO:0000313" key="2">
    <source>
        <dbReference type="Proteomes" id="UP000324479"/>
    </source>
</evidence>
<dbReference type="EMBL" id="VWOX01000014">
    <property type="protein sequence ID" value="KAA5540271.1"/>
    <property type="molecule type" value="Genomic_DNA"/>
</dbReference>
<dbReference type="Gene3D" id="1.10.10.10">
    <property type="entry name" value="Winged helix-like DNA-binding domain superfamily/Winged helix DNA-binding domain"/>
    <property type="match status" value="1"/>
</dbReference>
<proteinExistence type="predicted"/>
<dbReference type="InterPro" id="IPR036388">
    <property type="entry name" value="WH-like_DNA-bd_sf"/>
</dbReference>
<dbReference type="InterPro" id="IPR036390">
    <property type="entry name" value="WH_DNA-bd_sf"/>
</dbReference>
<sequence length="80" mass="9284">MIRRHAYNIEGHEAVQRLKVIRALTHHQCSRAEKIASRTRIAIGEVERLLDAMVSEGLLERSLWRETDCYRVVEDVEVAV</sequence>
<accession>A0A5M6CYI9</accession>
<reference evidence="1 2" key="1">
    <citation type="submission" date="2019-08" db="EMBL/GenBank/DDBJ databases">
        <authorList>
            <person name="Dhanesh K."/>
            <person name="Kumar G."/>
            <person name="Sasikala C."/>
            <person name="Venkata Ramana C."/>
        </authorList>
    </citation>
    <scope>NUCLEOTIDE SEQUENCE [LARGE SCALE GENOMIC DNA]</scope>
    <source>
        <strain evidence="1 2">JC645</strain>
    </source>
</reference>
<comment type="caution">
    <text evidence="1">The sequence shown here is derived from an EMBL/GenBank/DDBJ whole genome shotgun (WGS) entry which is preliminary data.</text>
</comment>
<gene>
    <name evidence="1" type="ORF">FYK55_21840</name>
</gene>
<evidence type="ECO:0000313" key="1">
    <source>
        <dbReference type="EMBL" id="KAA5540271.1"/>
    </source>
</evidence>
<dbReference type="Proteomes" id="UP000324479">
    <property type="component" value="Unassembled WGS sequence"/>
</dbReference>
<dbReference type="RefSeq" id="WP_150078743.1">
    <property type="nucleotide sequence ID" value="NZ_VWOX01000014.1"/>
</dbReference>
<organism evidence="1 2">
    <name type="scientific">Roseiconus nitratireducens</name>
    <dbReference type="NCBI Taxonomy" id="2605748"/>
    <lineage>
        <taxon>Bacteria</taxon>
        <taxon>Pseudomonadati</taxon>
        <taxon>Planctomycetota</taxon>
        <taxon>Planctomycetia</taxon>
        <taxon>Pirellulales</taxon>
        <taxon>Pirellulaceae</taxon>
        <taxon>Roseiconus</taxon>
    </lineage>
</organism>
<name>A0A5M6CYI9_9BACT</name>
<dbReference type="AlphaFoldDB" id="A0A5M6CYI9"/>